<sequence>MDDSSQSSEPEHSDFDEESANADFDFDFDIRGENLDDGEEEEEDEVAKAIRFDVEGLPDGLAAADPGSQTEVMQALYQKVDTRAHYVEAFNRAPVEKVQLSKLRKEYATKNKTKAFRRLRKRTQVDVDSEFLFDTNDPEIVWDIEAHYVDFLLLVSSQVGLHAILPVRGGGMDYTLLLDLSWRFAKWQEGKLDLPFETDECVLRVGSRGLQQAWLAMVPRSFVGDGGDGDDDGDDDTPKRGPPGKGANRPMKTSHYCMIVMMLATMLSRNRTRDIYMREDYPEEVSIRSIRKLSNILGDNGEPHKKHELRLEDTKKLHDSLMEGYDDWVAAAPASWKRDGFLTKNVPIIISCRYGQNQAIAVDGEEVIERNHWDRSQNYQCIHTMYIALASHLTCSPVLEWQNIDPNDLPAPLYDSPHPHNRTEVDIHRYDLFDDGVEKKVYNEQGFRVARRVALTGDTGGILASLTNLHDLFSSPEYEPVDYDPDMEDQAMVQRRNNVKYDVYPMSGLKKYGHWSAKGVIGLFKDGIDKVNGDLMPRDPDGEDEDRNDGLFSDIRDPVVVPISSQGYNQLSHRVRSDARHHNVQVGMITAALAGSHARTDATRRRAAKHFDKCDISLPYERYNEKVGNGEDVPQAFRVENVYKIKVSQLRPEDRRGSHIYGKVILPLIEEWGHPRVLETLKEHLVVFKPQILPQIVKWTSYGLTSLLDELWRRRKTATRTYVPVNPYMVETASALERALNFLHTGNARVIATRTMDPMGLGMGLVQDGMPMISDLIRLAPVGEKSINIQAHEWPTDAQTRKPFISSHRSQILNYGAVHFARIFGRRTSACCAEFRRTIFAESEKPGNSYEAYFHISHALDNIPPDAFPTIRDRDKRYAAYAACIALRVYMAEAVSFVVSEVAKKLNNLALSSDRSDRANAKIRQGALKKWREHADPFGPNEPYNLLVRASVGDNIGNGLPLSNQGNKSVTWFADHLYTVANTYKLPQAPFIKGGSAFSVFQVALAEITKVAAYKPPSKAHRAFVVDVLSDVCDHLKLHFVPWYPNRRDNQSGRSSGVVVSNCWLKVGLASTSSNHPLAHSSLSLSESQDRQAAEAAEAAHRGDERAAWQASLYTIQRLPEILNKSKLPLDWNIRNASVNNSEPYVKETYEFVSTHYNGSKPVHQLALICAIVVSRMIPQISQPKGLPPNATGTGDTKTVTDAVRRTQWVEPNSKGYKDSLPFLVMFSTFIIAMYEPESPLRKYIAGHGEALGPSWTDKHGAKNVKPFNLVRLGVAEASSWSVFRSPKFPSAWNILSTSDINQLHKKLINTLKTPKYGPYLAMKMLVGDAQAERLATIGEVVRLPIPTPESGLPRASSSANRASSSKRQLDIIEITDDEDDVPPKRSRKRK</sequence>
<name>A0ACB7ZW31_9AGAM</name>
<reference evidence="1" key="1">
    <citation type="journal article" date="2021" name="New Phytol.">
        <title>Evolutionary innovations through gain and loss of genes in the ectomycorrhizal Boletales.</title>
        <authorList>
            <person name="Wu G."/>
            <person name="Miyauchi S."/>
            <person name="Morin E."/>
            <person name="Kuo A."/>
            <person name="Drula E."/>
            <person name="Varga T."/>
            <person name="Kohler A."/>
            <person name="Feng B."/>
            <person name="Cao Y."/>
            <person name="Lipzen A."/>
            <person name="Daum C."/>
            <person name="Hundley H."/>
            <person name="Pangilinan J."/>
            <person name="Johnson J."/>
            <person name="Barry K."/>
            <person name="LaButti K."/>
            <person name="Ng V."/>
            <person name="Ahrendt S."/>
            <person name="Min B."/>
            <person name="Choi I.G."/>
            <person name="Park H."/>
            <person name="Plett J.M."/>
            <person name="Magnuson J."/>
            <person name="Spatafora J.W."/>
            <person name="Nagy L.G."/>
            <person name="Henrissat B."/>
            <person name="Grigoriev I.V."/>
            <person name="Yang Z.L."/>
            <person name="Xu J."/>
            <person name="Martin F.M."/>
        </authorList>
    </citation>
    <scope>NUCLEOTIDE SEQUENCE</scope>
    <source>
        <strain evidence="1">ATCC 28755</strain>
    </source>
</reference>
<protein>
    <submittedName>
        <fullName evidence="1">Uncharacterized protein</fullName>
    </submittedName>
</protein>
<organism evidence="1 2">
    <name type="scientific">Hygrophoropsis aurantiaca</name>
    <dbReference type="NCBI Taxonomy" id="72124"/>
    <lineage>
        <taxon>Eukaryota</taxon>
        <taxon>Fungi</taxon>
        <taxon>Dikarya</taxon>
        <taxon>Basidiomycota</taxon>
        <taxon>Agaricomycotina</taxon>
        <taxon>Agaricomycetes</taxon>
        <taxon>Agaricomycetidae</taxon>
        <taxon>Boletales</taxon>
        <taxon>Coniophorineae</taxon>
        <taxon>Hygrophoropsidaceae</taxon>
        <taxon>Hygrophoropsis</taxon>
    </lineage>
</organism>
<proteinExistence type="predicted"/>
<accession>A0ACB7ZW31</accession>
<evidence type="ECO:0000313" key="2">
    <source>
        <dbReference type="Proteomes" id="UP000790377"/>
    </source>
</evidence>
<dbReference type="Proteomes" id="UP000790377">
    <property type="component" value="Unassembled WGS sequence"/>
</dbReference>
<evidence type="ECO:0000313" key="1">
    <source>
        <dbReference type="EMBL" id="KAH7905349.1"/>
    </source>
</evidence>
<comment type="caution">
    <text evidence="1">The sequence shown here is derived from an EMBL/GenBank/DDBJ whole genome shotgun (WGS) entry which is preliminary data.</text>
</comment>
<keyword evidence="2" id="KW-1185">Reference proteome</keyword>
<gene>
    <name evidence="1" type="ORF">BJ138DRAFT_1118552</name>
</gene>
<dbReference type="EMBL" id="MU268212">
    <property type="protein sequence ID" value="KAH7905349.1"/>
    <property type="molecule type" value="Genomic_DNA"/>
</dbReference>